<organism evidence="13 14">
    <name type="scientific">Bacillus toyonensis</name>
    <dbReference type="NCBI Taxonomy" id="155322"/>
    <lineage>
        <taxon>Bacteria</taxon>
        <taxon>Bacillati</taxon>
        <taxon>Bacillota</taxon>
        <taxon>Bacilli</taxon>
        <taxon>Bacillales</taxon>
        <taxon>Bacillaceae</taxon>
        <taxon>Bacillus</taxon>
        <taxon>Bacillus cereus group</taxon>
    </lineage>
</organism>
<evidence type="ECO:0000259" key="12">
    <source>
        <dbReference type="Pfam" id="PF09084"/>
    </source>
</evidence>
<dbReference type="GO" id="GO:0016740">
    <property type="term" value="F:transferase activity"/>
    <property type="evidence" value="ECO:0007669"/>
    <property type="project" value="UniProtKB-KW"/>
</dbReference>
<keyword evidence="5 13" id="KW-0808">Transferase</keyword>
<dbReference type="PANTHER" id="PTHR31528:SF1">
    <property type="entry name" value="4-AMINO-5-HYDROXYMETHYL-2-METHYLPYRIMIDINE PHOSPHATE SYNTHASE THI11-RELATED"/>
    <property type="match status" value="1"/>
</dbReference>
<evidence type="ECO:0000256" key="6">
    <source>
        <dbReference type="ARBA" id="ARBA00022723"/>
    </source>
</evidence>
<evidence type="ECO:0000256" key="2">
    <source>
        <dbReference type="ARBA" id="ARBA00004948"/>
    </source>
</evidence>
<comment type="caution">
    <text evidence="13">The sequence shown here is derived from an EMBL/GenBank/DDBJ whole genome shotgun (WGS) entry which is preliminary data.</text>
</comment>
<evidence type="ECO:0000256" key="1">
    <source>
        <dbReference type="ARBA" id="ARBA00003469"/>
    </source>
</evidence>
<accession>A0A2B7VF57</accession>
<dbReference type="EMBL" id="NVOI01000132">
    <property type="protein sequence ID" value="PGG82889.1"/>
    <property type="molecule type" value="Genomic_DNA"/>
</dbReference>
<evidence type="ECO:0000256" key="4">
    <source>
        <dbReference type="ARBA" id="ARBA00011738"/>
    </source>
</evidence>
<comment type="pathway">
    <text evidence="2">Cofactor biosynthesis; thiamine diphosphate biosynthesis.</text>
</comment>
<dbReference type="SUPFAM" id="SSF53850">
    <property type="entry name" value="Periplasmic binding protein-like II"/>
    <property type="match status" value="1"/>
</dbReference>
<evidence type="ECO:0000256" key="11">
    <source>
        <dbReference type="ARBA" id="ARBA00048179"/>
    </source>
</evidence>
<gene>
    <name evidence="13" type="ORF">CON73_27960</name>
</gene>
<evidence type="ECO:0000256" key="7">
    <source>
        <dbReference type="ARBA" id="ARBA00022898"/>
    </source>
</evidence>
<dbReference type="InterPro" id="IPR015168">
    <property type="entry name" value="SsuA/THI5"/>
</dbReference>
<reference evidence="13 14" key="1">
    <citation type="submission" date="2017-09" db="EMBL/GenBank/DDBJ databases">
        <title>Large-scale bioinformatics analysis of Bacillus genomes uncovers conserved roles of natural products in bacterial physiology.</title>
        <authorList>
            <consortium name="Agbiome Team Llc"/>
            <person name="Bleich R.M."/>
            <person name="Grubbs K.J."/>
            <person name="Santa Maria K.C."/>
            <person name="Allen S.E."/>
            <person name="Farag S."/>
            <person name="Shank E.A."/>
            <person name="Bowers A."/>
        </authorList>
    </citation>
    <scope>NUCLEOTIDE SEQUENCE [LARGE SCALE GENOMIC DNA]</scope>
    <source>
        <strain evidence="13 14">AFS094862</strain>
    </source>
</reference>
<feature type="domain" description="SsuA/THI5-like" evidence="12">
    <location>
        <begin position="18"/>
        <end position="227"/>
    </location>
</feature>
<evidence type="ECO:0000313" key="14">
    <source>
        <dbReference type="Proteomes" id="UP000225320"/>
    </source>
</evidence>
<dbReference type="GO" id="GO:0046872">
    <property type="term" value="F:metal ion binding"/>
    <property type="evidence" value="ECO:0007669"/>
    <property type="project" value="UniProtKB-KW"/>
</dbReference>
<dbReference type="PANTHER" id="PTHR31528">
    <property type="entry name" value="4-AMINO-5-HYDROXYMETHYL-2-METHYLPYRIMIDINE PHOSPHATE SYNTHASE THI11-RELATED"/>
    <property type="match status" value="1"/>
</dbReference>
<evidence type="ECO:0000256" key="3">
    <source>
        <dbReference type="ARBA" id="ARBA00009406"/>
    </source>
</evidence>
<keyword evidence="9" id="KW-0408">Iron</keyword>
<comment type="function">
    <text evidence="1">Responsible for the formation of the pyrimidine heterocycle in the thiamine biosynthesis pathway. Catalyzes the formation of hydroxymethylpyrimidine phosphate (HMP-P) from histidine and pyridoxal phosphate (PLP). The protein uses PLP and the active site histidine to form HMP-P, generating an inactive enzyme. The enzyme can only undergo a single turnover, which suggests it is a suicide enzyme.</text>
</comment>
<dbReference type="GO" id="GO:0009228">
    <property type="term" value="P:thiamine biosynthetic process"/>
    <property type="evidence" value="ECO:0007669"/>
    <property type="project" value="UniProtKB-KW"/>
</dbReference>
<comment type="similarity">
    <text evidence="3">Belongs to the NMT1/THI5 family.</text>
</comment>
<evidence type="ECO:0000256" key="9">
    <source>
        <dbReference type="ARBA" id="ARBA00023004"/>
    </source>
</evidence>
<sequence>MGEKLENLKIQLKWFHQAQFAGIYVAKEKGYFKKMGIDIEIIQGGPNIDSDQQVVNRVVDIGVSLFDRLLVHRDQGFPLVSIAQIVQKSTRGFVTKRSSGIDTPMKMEGKKVGTFGSTDSYQFSAFLRKFKLENHVDVVLQETIRYFLNNKVDVGSITVYNELQQIFDNGLHPNKLNIFLYESYGVGMLEDTLIVREDWLDAHHDLAKRAVQAIINGWQYALLNQCEAIDIVMKYVKEMTTTRELQEKMLQVIANYIAPPQFSICKIGEFILPHLQHTANILYHYNLISKPANIHEAINATIP</sequence>
<dbReference type="RefSeq" id="WP_098634175.1">
    <property type="nucleotide sequence ID" value="NZ_NUQJ01000021.1"/>
</dbReference>
<dbReference type="InterPro" id="IPR027939">
    <property type="entry name" value="NMT1/THI5"/>
</dbReference>
<dbReference type="AlphaFoldDB" id="A0A2B7VF57"/>
<protein>
    <recommendedName>
        <fullName evidence="10">Thiamine pyrimidine synthase</fullName>
    </recommendedName>
</protein>
<evidence type="ECO:0000256" key="5">
    <source>
        <dbReference type="ARBA" id="ARBA00022679"/>
    </source>
</evidence>
<proteinExistence type="inferred from homology"/>
<evidence type="ECO:0000256" key="8">
    <source>
        <dbReference type="ARBA" id="ARBA00022977"/>
    </source>
</evidence>
<evidence type="ECO:0000256" key="10">
    <source>
        <dbReference type="ARBA" id="ARBA00033171"/>
    </source>
</evidence>
<comment type="subunit">
    <text evidence="4">Homodimer.</text>
</comment>
<dbReference type="Pfam" id="PF09084">
    <property type="entry name" value="NMT1"/>
    <property type="match status" value="1"/>
</dbReference>
<keyword evidence="8" id="KW-0784">Thiamine biosynthesis</keyword>
<evidence type="ECO:0000313" key="13">
    <source>
        <dbReference type="EMBL" id="PGG82889.1"/>
    </source>
</evidence>
<name>A0A2B7VF57_9BACI</name>
<dbReference type="Proteomes" id="UP000225320">
    <property type="component" value="Unassembled WGS sequence"/>
</dbReference>
<dbReference type="Gene3D" id="3.40.190.10">
    <property type="entry name" value="Periplasmic binding protein-like II"/>
    <property type="match status" value="2"/>
</dbReference>
<comment type="catalytic activity">
    <reaction evidence="11">
        <text>N(6)-(pyridoxal phosphate)-L-lysyl-[4-amino-5-hydroxymethyl-2-methylpyrimidine phosphate synthase] + L-histidyl-[4-amino-5-hydroxymethyl-2-methylpyrimidine phosphate synthase] + 2 Fe(3+) + 4 H2O = L-lysyl-[4-amino-5-hydroxymethyl-2-methylpyrimidine phosphate synthase] + (2S)-2-amino-5-hydroxy-4-oxopentanoyl-[4-amino-5-hydroxymethyl-2-methylpyrimidine phosphate synthase] + 4-amino-2-methyl-5-(phosphooxymethyl)pyrimidine + 3-oxopropanoate + 2 Fe(2+) + 2 H(+)</text>
        <dbReference type="Rhea" id="RHEA:65756"/>
        <dbReference type="Rhea" id="RHEA-COMP:16892"/>
        <dbReference type="Rhea" id="RHEA-COMP:16893"/>
        <dbReference type="Rhea" id="RHEA-COMP:16894"/>
        <dbReference type="Rhea" id="RHEA-COMP:16895"/>
        <dbReference type="ChEBI" id="CHEBI:15377"/>
        <dbReference type="ChEBI" id="CHEBI:15378"/>
        <dbReference type="ChEBI" id="CHEBI:29033"/>
        <dbReference type="ChEBI" id="CHEBI:29034"/>
        <dbReference type="ChEBI" id="CHEBI:29969"/>
        <dbReference type="ChEBI" id="CHEBI:29979"/>
        <dbReference type="ChEBI" id="CHEBI:33190"/>
        <dbReference type="ChEBI" id="CHEBI:58354"/>
        <dbReference type="ChEBI" id="CHEBI:143915"/>
        <dbReference type="ChEBI" id="CHEBI:157692"/>
    </reaction>
    <physiologicalReaction direction="left-to-right" evidence="11">
        <dbReference type="Rhea" id="RHEA:65757"/>
    </physiologicalReaction>
</comment>
<keyword evidence="6" id="KW-0479">Metal-binding</keyword>
<keyword evidence="7" id="KW-0663">Pyridoxal phosphate</keyword>